<feature type="signal peptide" evidence="1">
    <location>
        <begin position="1"/>
        <end position="22"/>
    </location>
</feature>
<reference evidence="2 3" key="1">
    <citation type="submission" date="2019-07" db="EMBL/GenBank/DDBJ databases">
        <title>Caenimonas sedimenti sp. nov., isolated from activated sludge.</title>
        <authorList>
            <person name="Xu J."/>
        </authorList>
    </citation>
    <scope>NUCLEOTIDE SEQUENCE [LARGE SCALE GENOMIC DNA]</scope>
    <source>
        <strain evidence="2 3">HX-9-20</strain>
    </source>
</reference>
<sequence>MPTFRLALLAATALGIAGCATQTPTASTPGKHLVYRDSAGTPIRQFDYPSDDFCRRVETIAGRAARCQAESAGPQLQAKATLRYNPPGVLVESHYADMARCQADTGTLSAGVQLINPCVPK</sequence>
<gene>
    <name evidence="2" type="ORF">FN976_24450</name>
</gene>
<feature type="chain" id="PRO_5022159560" description="Secreted protein" evidence="1">
    <location>
        <begin position="23"/>
        <end position="121"/>
    </location>
</feature>
<keyword evidence="3" id="KW-1185">Reference proteome</keyword>
<name>A0A562ZHM0_9BURK</name>
<comment type="caution">
    <text evidence="2">The sequence shown here is derived from an EMBL/GenBank/DDBJ whole genome shotgun (WGS) entry which is preliminary data.</text>
</comment>
<evidence type="ECO:0000313" key="2">
    <source>
        <dbReference type="EMBL" id="TWO68090.1"/>
    </source>
</evidence>
<dbReference type="Proteomes" id="UP000318199">
    <property type="component" value="Unassembled WGS sequence"/>
</dbReference>
<accession>A0A562ZHM0</accession>
<organism evidence="2 3">
    <name type="scientific">Caenimonas sedimenti</name>
    <dbReference type="NCBI Taxonomy" id="2596921"/>
    <lineage>
        <taxon>Bacteria</taxon>
        <taxon>Pseudomonadati</taxon>
        <taxon>Pseudomonadota</taxon>
        <taxon>Betaproteobacteria</taxon>
        <taxon>Burkholderiales</taxon>
        <taxon>Comamonadaceae</taxon>
        <taxon>Caenimonas</taxon>
    </lineage>
</organism>
<protein>
    <recommendedName>
        <fullName evidence="4">Secreted protein</fullName>
    </recommendedName>
</protein>
<dbReference type="PROSITE" id="PS51257">
    <property type="entry name" value="PROKAR_LIPOPROTEIN"/>
    <property type="match status" value="1"/>
</dbReference>
<dbReference type="OrthoDB" id="8911491at2"/>
<proteinExistence type="predicted"/>
<dbReference type="EMBL" id="VOBQ01000021">
    <property type="protein sequence ID" value="TWO68090.1"/>
    <property type="molecule type" value="Genomic_DNA"/>
</dbReference>
<evidence type="ECO:0000256" key="1">
    <source>
        <dbReference type="SAM" id="SignalP"/>
    </source>
</evidence>
<evidence type="ECO:0000313" key="3">
    <source>
        <dbReference type="Proteomes" id="UP000318199"/>
    </source>
</evidence>
<dbReference type="AlphaFoldDB" id="A0A562ZHM0"/>
<evidence type="ECO:0008006" key="4">
    <source>
        <dbReference type="Google" id="ProtNLM"/>
    </source>
</evidence>
<keyword evidence="1" id="KW-0732">Signal</keyword>